<evidence type="ECO:0000313" key="3">
    <source>
        <dbReference type="Proteomes" id="UP000518752"/>
    </source>
</evidence>
<dbReference type="Proteomes" id="UP000518752">
    <property type="component" value="Unassembled WGS sequence"/>
</dbReference>
<organism evidence="2 3">
    <name type="scientific">Collybiopsis confluens</name>
    <dbReference type="NCBI Taxonomy" id="2823264"/>
    <lineage>
        <taxon>Eukaryota</taxon>
        <taxon>Fungi</taxon>
        <taxon>Dikarya</taxon>
        <taxon>Basidiomycota</taxon>
        <taxon>Agaricomycotina</taxon>
        <taxon>Agaricomycetes</taxon>
        <taxon>Agaricomycetidae</taxon>
        <taxon>Agaricales</taxon>
        <taxon>Marasmiineae</taxon>
        <taxon>Omphalotaceae</taxon>
        <taxon>Collybiopsis</taxon>
    </lineage>
</organism>
<comment type="caution">
    <text evidence="2">The sequence shown here is derived from an EMBL/GenBank/DDBJ whole genome shotgun (WGS) entry which is preliminary data.</text>
</comment>
<evidence type="ECO:0000313" key="2">
    <source>
        <dbReference type="EMBL" id="KAF5333792.1"/>
    </source>
</evidence>
<dbReference type="AlphaFoldDB" id="A0A8H5FEN5"/>
<name>A0A8H5FEN5_9AGAR</name>
<accession>A0A8H5FEN5</accession>
<protein>
    <submittedName>
        <fullName evidence="2">Uncharacterized protein</fullName>
    </submittedName>
</protein>
<feature type="region of interest" description="Disordered" evidence="1">
    <location>
        <begin position="357"/>
        <end position="378"/>
    </location>
</feature>
<keyword evidence="3" id="KW-1185">Reference proteome</keyword>
<gene>
    <name evidence="2" type="ORF">D9757_015529</name>
</gene>
<feature type="region of interest" description="Disordered" evidence="1">
    <location>
        <begin position="22"/>
        <end position="70"/>
    </location>
</feature>
<dbReference type="EMBL" id="JAACJN010000769">
    <property type="protein sequence ID" value="KAF5333792.1"/>
    <property type="molecule type" value="Genomic_DNA"/>
</dbReference>
<reference evidence="2 3" key="1">
    <citation type="journal article" date="2020" name="ISME J.">
        <title>Uncovering the hidden diversity of litter-decomposition mechanisms in mushroom-forming fungi.</title>
        <authorList>
            <person name="Floudas D."/>
            <person name="Bentzer J."/>
            <person name="Ahren D."/>
            <person name="Johansson T."/>
            <person name="Persson P."/>
            <person name="Tunlid A."/>
        </authorList>
    </citation>
    <scope>NUCLEOTIDE SEQUENCE [LARGE SCALE GENOMIC DNA]</scope>
    <source>
        <strain evidence="2 3">CBS 406.79</strain>
    </source>
</reference>
<feature type="compositionally biased region" description="Polar residues" evidence="1">
    <location>
        <begin position="478"/>
        <end position="493"/>
    </location>
</feature>
<feature type="compositionally biased region" description="Polar residues" evidence="1">
    <location>
        <begin position="45"/>
        <end position="63"/>
    </location>
</feature>
<proteinExistence type="predicted"/>
<feature type="compositionally biased region" description="Basic and acidic residues" evidence="1">
    <location>
        <begin position="623"/>
        <end position="637"/>
    </location>
</feature>
<sequence>MLWQVCPAAIEVVRYCARPSQSLDLDDPATHKPLSPLTPIEEVPNSDNEQGRSPSSISASNLEYRNRDPSPSSPNPFIILSWFQSAFPHIQFSPPISSQSRSLSNFVNLNLSNSNNPQNMPPAMNNANNLGPNGLPAILAIAKAQIEAAKDHLPKMYRSPPILDISDPLSAIQWLDAAETIFQANGISESEAKISLALQWSTYPTREVLKHLASVQQPNYDKFREELENLFPGVVQDPRGSMNQLKAVIEHLEPITLLDKGKLRLYNVMFRAECVKLMQDPAIISNRDAVRSYLIAFDDQARKIVFDQVRRDIRVSTIKNRREEDPIKLDEIIEAAEKVFGSSNFEAIYGLNTPDSSRVGSNNPLSHRRSPLSMPFTSGLPKTDHGYLKELKRIKQEDYDLDGAVTDLWKSVSKEDKDRLELERERLANQKDVNDAFMKEMRMMTTKFGESLGAISALVGAITQKGPNVDLSQERYRNNNPGPSNSGQRYNNSYTNTTPREMLCFMCRAKDHFLAQCPVYQDYIKRGWLVPEGDGSNRMKLRDDVRMPRDDVNTPRYKLIEDIAKSRGWDKAESYFANMIDEEEEEMNAQLGMGDQVQVLLRQLAEVKDALILSNQQRNEEVRQYDNQGIEKSRLPDRSSNIKNC</sequence>
<feature type="region of interest" description="Disordered" evidence="1">
    <location>
        <begin position="623"/>
        <end position="645"/>
    </location>
</feature>
<evidence type="ECO:0000256" key="1">
    <source>
        <dbReference type="SAM" id="MobiDB-lite"/>
    </source>
</evidence>
<dbReference type="OrthoDB" id="2962718at2759"/>
<feature type="region of interest" description="Disordered" evidence="1">
    <location>
        <begin position="469"/>
        <end position="493"/>
    </location>
</feature>